<reference evidence="2" key="1">
    <citation type="submission" date="2020-10" db="EMBL/GenBank/DDBJ databases">
        <title>Taxonomic study of unclassified bacteria belonging to the class Ktedonobacteria.</title>
        <authorList>
            <person name="Yabe S."/>
            <person name="Wang C.M."/>
            <person name="Zheng Y."/>
            <person name="Sakai Y."/>
            <person name="Cavaletti L."/>
            <person name="Monciardini P."/>
            <person name="Donadio S."/>
        </authorList>
    </citation>
    <scope>NUCLEOTIDE SEQUENCE</scope>
    <source>
        <strain evidence="2">ID150040</strain>
    </source>
</reference>
<dbReference type="AlphaFoldDB" id="A0A8J3MXP2"/>
<keyword evidence="3" id="KW-1185">Reference proteome</keyword>
<organism evidence="2 3">
    <name type="scientific">Reticulibacter mediterranei</name>
    <dbReference type="NCBI Taxonomy" id="2778369"/>
    <lineage>
        <taxon>Bacteria</taxon>
        <taxon>Bacillati</taxon>
        <taxon>Chloroflexota</taxon>
        <taxon>Ktedonobacteria</taxon>
        <taxon>Ktedonobacterales</taxon>
        <taxon>Reticulibacteraceae</taxon>
        <taxon>Reticulibacter</taxon>
    </lineage>
</organism>
<evidence type="ECO:0000256" key="1">
    <source>
        <dbReference type="SAM" id="MobiDB-lite"/>
    </source>
</evidence>
<dbReference type="Proteomes" id="UP000597444">
    <property type="component" value="Unassembled WGS sequence"/>
</dbReference>
<evidence type="ECO:0000313" key="2">
    <source>
        <dbReference type="EMBL" id="GHO90037.1"/>
    </source>
</evidence>
<feature type="region of interest" description="Disordered" evidence="1">
    <location>
        <begin position="18"/>
        <end position="51"/>
    </location>
</feature>
<sequence length="51" mass="5762">MREILPGKEIRSIIYHHRDKNKTTWDAGGNPPEGVWQPPAQQPLGDANDRA</sequence>
<evidence type="ECO:0000313" key="3">
    <source>
        <dbReference type="Proteomes" id="UP000597444"/>
    </source>
</evidence>
<accession>A0A8J3MXP2</accession>
<protein>
    <submittedName>
        <fullName evidence="2">Uncharacterized protein</fullName>
    </submittedName>
</protein>
<gene>
    <name evidence="2" type="ORF">KSF_000850</name>
</gene>
<proteinExistence type="predicted"/>
<dbReference type="EMBL" id="BNJK01000001">
    <property type="protein sequence ID" value="GHO90037.1"/>
    <property type="molecule type" value="Genomic_DNA"/>
</dbReference>
<name>A0A8J3MXP2_9CHLR</name>
<comment type="caution">
    <text evidence="2">The sequence shown here is derived from an EMBL/GenBank/DDBJ whole genome shotgun (WGS) entry which is preliminary data.</text>
</comment>